<evidence type="ECO:0000313" key="2">
    <source>
        <dbReference type="EMBL" id="PIR71820.1"/>
    </source>
</evidence>
<organism evidence="2 3">
    <name type="scientific">Candidatus Nealsonbacteria bacterium CG10_big_fil_rev_8_21_14_0_10_37_25</name>
    <dbReference type="NCBI Taxonomy" id="1974711"/>
    <lineage>
        <taxon>Bacteria</taxon>
        <taxon>Candidatus Nealsoniibacteriota</taxon>
    </lineage>
</organism>
<proteinExistence type="predicted"/>
<dbReference type="SUPFAM" id="SSF53335">
    <property type="entry name" value="S-adenosyl-L-methionine-dependent methyltransferases"/>
    <property type="match status" value="1"/>
</dbReference>
<dbReference type="PANTHER" id="PTHR43591">
    <property type="entry name" value="METHYLTRANSFERASE"/>
    <property type="match status" value="1"/>
</dbReference>
<dbReference type="Proteomes" id="UP000228909">
    <property type="component" value="Unassembled WGS sequence"/>
</dbReference>
<dbReference type="Gene3D" id="3.40.50.150">
    <property type="entry name" value="Vaccinia Virus protein VP39"/>
    <property type="match status" value="1"/>
</dbReference>
<name>A0A2H0TJT5_9BACT</name>
<dbReference type="PANTHER" id="PTHR43591:SF110">
    <property type="entry name" value="RHODANESE DOMAIN-CONTAINING PROTEIN"/>
    <property type="match status" value="1"/>
</dbReference>
<dbReference type="AlphaFoldDB" id="A0A2H0TJT5"/>
<comment type="caution">
    <text evidence="2">The sequence shown here is derived from an EMBL/GenBank/DDBJ whole genome shotgun (WGS) entry which is preliminary data.</text>
</comment>
<dbReference type="Gene3D" id="2.20.25.110">
    <property type="entry name" value="S-adenosyl-L-methionine-dependent methyltransferases"/>
    <property type="match status" value="1"/>
</dbReference>
<protein>
    <recommendedName>
        <fullName evidence="1">Methyltransferase domain-containing protein</fullName>
    </recommendedName>
</protein>
<dbReference type="EMBL" id="PFCK01000014">
    <property type="protein sequence ID" value="PIR71820.1"/>
    <property type="molecule type" value="Genomic_DNA"/>
</dbReference>
<sequence length="247" mass="28877">MEWWRDLYNRQIYFELYEEQDTALAPRQVEEAIQLLRIKPPAKILDVCCGYGRHSIEFAKRGFDVVGVDISQQQIKHAKEIAGNMAISFQIADVRKLNFQNEFDVAINMFLSFGYFQTVDEDIAVLESVFQALKPGGKFLMDFWNREKEIKNFKPTTSEKIKDINIFKEWEFDYLRGRLNWRNTVIFPDGRKEAFEQSIRAYTIVELKQLFERAGFEFNNVYGGLSGEPFSIDSESVIIVASKPKHQ</sequence>
<dbReference type="InterPro" id="IPR029063">
    <property type="entry name" value="SAM-dependent_MTases_sf"/>
</dbReference>
<feature type="domain" description="Methyltransferase" evidence="1">
    <location>
        <begin position="44"/>
        <end position="137"/>
    </location>
</feature>
<dbReference type="Pfam" id="PF13649">
    <property type="entry name" value="Methyltransf_25"/>
    <property type="match status" value="1"/>
</dbReference>
<dbReference type="InterPro" id="IPR041698">
    <property type="entry name" value="Methyltransf_25"/>
</dbReference>
<accession>A0A2H0TJT5</accession>
<dbReference type="CDD" id="cd02440">
    <property type="entry name" value="AdoMet_MTases"/>
    <property type="match status" value="1"/>
</dbReference>
<evidence type="ECO:0000259" key="1">
    <source>
        <dbReference type="Pfam" id="PF13649"/>
    </source>
</evidence>
<reference evidence="3" key="1">
    <citation type="submission" date="2017-09" db="EMBL/GenBank/DDBJ databases">
        <title>Depth-based differentiation of microbial function through sediment-hosted aquifers and enrichment of novel symbionts in the deep terrestrial subsurface.</title>
        <authorList>
            <person name="Probst A.J."/>
            <person name="Ladd B."/>
            <person name="Jarett J.K."/>
            <person name="Geller-Mcgrath D.E."/>
            <person name="Sieber C.M.K."/>
            <person name="Emerson J.B."/>
            <person name="Anantharaman K."/>
            <person name="Thomas B.C."/>
            <person name="Malmstrom R."/>
            <person name="Stieglmeier M."/>
            <person name="Klingl A."/>
            <person name="Woyke T."/>
            <person name="Ryan C.M."/>
            <person name="Banfield J.F."/>
        </authorList>
    </citation>
    <scope>NUCLEOTIDE SEQUENCE [LARGE SCALE GENOMIC DNA]</scope>
</reference>
<gene>
    <name evidence="2" type="ORF">COU43_00395</name>
</gene>
<evidence type="ECO:0000313" key="3">
    <source>
        <dbReference type="Proteomes" id="UP000228909"/>
    </source>
</evidence>